<dbReference type="SUPFAM" id="SSF46785">
    <property type="entry name" value="Winged helix' DNA-binding domain"/>
    <property type="match status" value="1"/>
</dbReference>
<evidence type="ECO:0000256" key="3">
    <source>
        <dbReference type="ARBA" id="ARBA00023163"/>
    </source>
</evidence>
<keyword evidence="1" id="KW-0805">Transcription regulation</keyword>
<feature type="domain" description="HTH marR-type" evidence="4">
    <location>
        <begin position="5"/>
        <end position="153"/>
    </location>
</feature>
<protein>
    <submittedName>
        <fullName evidence="5">Transcriptional regulator, MarR family</fullName>
    </submittedName>
</protein>
<evidence type="ECO:0000259" key="4">
    <source>
        <dbReference type="PROSITE" id="PS50995"/>
    </source>
</evidence>
<dbReference type="Gene3D" id="6.10.140.1680">
    <property type="match status" value="1"/>
</dbReference>
<dbReference type="PANTHER" id="PTHR35790">
    <property type="entry name" value="HTH-TYPE TRANSCRIPTIONAL REGULATOR PCHR"/>
    <property type="match status" value="1"/>
</dbReference>
<dbReference type="GO" id="GO:0003677">
    <property type="term" value="F:DNA binding"/>
    <property type="evidence" value="ECO:0007669"/>
    <property type="project" value="UniProtKB-KW"/>
</dbReference>
<dbReference type="EMBL" id="FXTI01000003">
    <property type="protein sequence ID" value="SMO57678.1"/>
    <property type="molecule type" value="Genomic_DNA"/>
</dbReference>
<dbReference type="InterPro" id="IPR000835">
    <property type="entry name" value="HTH_MarR-typ"/>
</dbReference>
<dbReference type="Proteomes" id="UP000315636">
    <property type="component" value="Unassembled WGS sequence"/>
</dbReference>
<reference evidence="5 6" key="1">
    <citation type="submission" date="2017-05" db="EMBL/GenBank/DDBJ databases">
        <authorList>
            <person name="Varghese N."/>
            <person name="Submissions S."/>
        </authorList>
    </citation>
    <scope>NUCLEOTIDE SEQUENCE [LARGE SCALE GENOMIC DNA]</scope>
    <source>
        <strain evidence="5 6">DSM 45474</strain>
    </source>
</reference>
<dbReference type="InterPro" id="IPR036390">
    <property type="entry name" value="WH_DNA-bd_sf"/>
</dbReference>
<keyword evidence="2" id="KW-0238">DNA-binding</keyword>
<dbReference type="PROSITE" id="PS50995">
    <property type="entry name" value="HTH_MARR_2"/>
    <property type="match status" value="1"/>
</dbReference>
<dbReference type="RefSeq" id="WP_142505031.1">
    <property type="nucleotide sequence ID" value="NZ_FXTI01000003.1"/>
</dbReference>
<proteinExistence type="predicted"/>
<dbReference type="Gene3D" id="1.10.10.10">
    <property type="entry name" value="Winged helix-like DNA-binding domain superfamily/Winged helix DNA-binding domain"/>
    <property type="match status" value="1"/>
</dbReference>
<dbReference type="AlphaFoldDB" id="A0A521CE30"/>
<evidence type="ECO:0000256" key="1">
    <source>
        <dbReference type="ARBA" id="ARBA00023015"/>
    </source>
</evidence>
<dbReference type="InterPro" id="IPR036388">
    <property type="entry name" value="WH-like_DNA-bd_sf"/>
</dbReference>
<evidence type="ECO:0000313" key="5">
    <source>
        <dbReference type="EMBL" id="SMO57678.1"/>
    </source>
</evidence>
<dbReference type="SMART" id="SM00347">
    <property type="entry name" value="HTH_MARR"/>
    <property type="match status" value="1"/>
</dbReference>
<dbReference type="GO" id="GO:0003700">
    <property type="term" value="F:DNA-binding transcription factor activity"/>
    <property type="evidence" value="ECO:0007669"/>
    <property type="project" value="InterPro"/>
</dbReference>
<keyword evidence="6" id="KW-1185">Reference proteome</keyword>
<accession>A0A521CE30</accession>
<gene>
    <name evidence="5" type="ORF">SAMN06264849_103302</name>
</gene>
<evidence type="ECO:0000256" key="2">
    <source>
        <dbReference type="ARBA" id="ARBA00023125"/>
    </source>
</evidence>
<dbReference type="Pfam" id="PF01047">
    <property type="entry name" value="MarR"/>
    <property type="match status" value="1"/>
</dbReference>
<dbReference type="InterPro" id="IPR052067">
    <property type="entry name" value="Metal_resp_HTH_trans_reg"/>
</dbReference>
<dbReference type="PANTHER" id="PTHR35790:SF4">
    <property type="entry name" value="HTH-TYPE TRANSCRIPTIONAL REGULATOR PCHR"/>
    <property type="match status" value="1"/>
</dbReference>
<dbReference type="OrthoDB" id="5358347at2"/>
<name>A0A521CE30_9BACL</name>
<sequence length="155" mass="18240">MRDVHEKAFQAIQDFVVKRERNIQNRKSMEDKLAKELNDSNRNWTITQLHIVSLIHDNEKPINNTFLADQLNISKAAVSKAISVLMEHNMLSAHRNANNNREIHYSLTEKGKQLAAIHDRIHEMVKSRYMQLFEKFSDSELEVVIKFLNEWSKQI</sequence>
<evidence type="ECO:0000313" key="6">
    <source>
        <dbReference type="Proteomes" id="UP000315636"/>
    </source>
</evidence>
<keyword evidence="3" id="KW-0804">Transcription</keyword>
<organism evidence="5 6">
    <name type="scientific">Melghirimyces algeriensis</name>
    <dbReference type="NCBI Taxonomy" id="910412"/>
    <lineage>
        <taxon>Bacteria</taxon>
        <taxon>Bacillati</taxon>
        <taxon>Bacillota</taxon>
        <taxon>Bacilli</taxon>
        <taxon>Bacillales</taxon>
        <taxon>Thermoactinomycetaceae</taxon>
        <taxon>Melghirimyces</taxon>
    </lineage>
</organism>
<dbReference type="CDD" id="cd00090">
    <property type="entry name" value="HTH_ARSR"/>
    <property type="match status" value="1"/>
</dbReference>
<dbReference type="InterPro" id="IPR011991">
    <property type="entry name" value="ArsR-like_HTH"/>
</dbReference>